<dbReference type="PANTHER" id="PTHR38031">
    <property type="entry name" value="SULFUR CARRIER PROTEIN SLR0821-RELATED"/>
    <property type="match status" value="1"/>
</dbReference>
<dbReference type="AlphaFoldDB" id="A0A2G8TLV1"/>
<gene>
    <name evidence="1" type="ORF">CR105_02360</name>
</gene>
<dbReference type="InterPro" id="IPR016155">
    <property type="entry name" value="Mopterin_synth/thiamin_S_b"/>
</dbReference>
<name>A0A2G8TLV1_9BURK</name>
<dbReference type="InterPro" id="IPR052045">
    <property type="entry name" value="Sulfur_Carrier/Prot_Modifier"/>
</dbReference>
<keyword evidence="2" id="KW-1185">Reference proteome</keyword>
<dbReference type="Gene3D" id="3.10.20.30">
    <property type="match status" value="1"/>
</dbReference>
<dbReference type="EMBL" id="PDOC01000001">
    <property type="protein sequence ID" value="PIL47006.1"/>
    <property type="molecule type" value="Genomic_DNA"/>
</dbReference>
<proteinExistence type="predicted"/>
<dbReference type="OrthoDB" id="6894792at2"/>
<evidence type="ECO:0000313" key="1">
    <source>
        <dbReference type="EMBL" id="PIL47006.1"/>
    </source>
</evidence>
<sequence length="89" mass="9795">MARLYFTRQLARFTALPQVDSTAGDLRGALETAFAVNPALRGYVLDDQGHLRENVVIFIDARRCSERVALSDVLQPDSKVYVLQALSGG</sequence>
<protein>
    <submittedName>
        <fullName evidence="1">Thiamine biosynthesis protein ThiS</fullName>
    </submittedName>
</protein>
<reference evidence="1 2" key="1">
    <citation type="submission" date="2017-10" db="EMBL/GenBank/DDBJ databases">
        <title>Massilia psychrophilum sp. nov., a novel purple-pigmented bacterium isolated from Tianshan glacier, Xinjiang Municipality, China.</title>
        <authorList>
            <person name="Wang H."/>
        </authorList>
    </citation>
    <scope>NUCLEOTIDE SEQUENCE [LARGE SCALE GENOMIC DNA]</scope>
    <source>
        <strain evidence="1 2">JCM 30074</strain>
    </source>
</reference>
<dbReference type="SUPFAM" id="SSF54285">
    <property type="entry name" value="MoaD/ThiS"/>
    <property type="match status" value="1"/>
</dbReference>
<organism evidence="1 2">
    <name type="scientific">Massilia eurypsychrophila</name>
    <dbReference type="NCBI Taxonomy" id="1485217"/>
    <lineage>
        <taxon>Bacteria</taxon>
        <taxon>Pseudomonadati</taxon>
        <taxon>Pseudomonadota</taxon>
        <taxon>Betaproteobacteria</taxon>
        <taxon>Burkholderiales</taxon>
        <taxon>Oxalobacteraceae</taxon>
        <taxon>Telluria group</taxon>
        <taxon>Massilia</taxon>
    </lineage>
</organism>
<dbReference type="Proteomes" id="UP000230390">
    <property type="component" value="Unassembled WGS sequence"/>
</dbReference>
<comment type="caution">
    <text evidence="1">The sequence shown here is derived from an EMBL/GenBank/DDBJ whole genome shotgun (WGS) entry which is preliminary data.</text>
</comment>
<dbReference type="PANTHER" id="PTHR38031:SF1">
    <property type="entry name" value="SULFUR CARRIER PROTEIN CYSO"/>
    <property type="match status" value="1"/>
</dbReference>
<dbReference type="InterPro" id="IPR012675">
    <property type="entry name" value="Beta-grasp_dom_sf"/>
</dbReference>
<accession>A0A2G8TLV1</accession>
<dbReference type="RefSeq" id="WP_099786809.1">
    <property type="nucleotide sequence ID" value="NZ_JBHLYV010000100.1"/>
</dbReference>
<evidence type="ECO:0000313" key="2">
    <source>
        <dbReference type="Proteomes" id="UP000230390"/>
    </source>
</evidence>